<accession>A0A1I6YWA7</accession>
<keyword evidence="1" id="KW-0472">Membrane</keyword>
<feature type="transmembrane region" description="Helical" evidence="1">
    <location>
        <begin position="104"/>
        <end position="123"/>
    </location>
</feature>
<protein>
    <submittedName>
        <fullName evidence="2">Uncharacterized protein</fullName>
    </submittedName>
</protein>
<dbReference type="AlphaFoldDB" id="A0A1I6YWA7"/>
<feature type="transmembrane region" description="Helical" evidence="1">
    <location>
        <begin position="41"/>
        <end position="64"/>
    </location>
</feature>
<evidence type="ECO:0000256" key="1">
    <source>
        <dbReference type="SAM" id="Phobius"/>
    </source>
</evidence>
<organism evidence="2 3">
    <name type="scientific">Lishizhenia tianjinensis</name>
    <dbReference type="NCBI Taxonomy" id="477690"/>
    <lineage>
        <taxon>Bacteria</taxon>
        <taxon>Pseudomonadati</taxon>
        <taxon>Bacteroidota</taxon>
        <taxon>Flavobacteriia</taxon>
        <taxon>Flavobacteriales</taxon>
        <taxon>Crocinitomicaceae</taxon>
        <taxon>Lishizhenia</taxon>
    </lineage>
</organism>
<name>A0A1I6YWA7_9FLAO</name>
<feature type="transmembrane region" description="Helical" evidence="1">
    <location>
        <begin position="163"/>
        <end position="179"/>
    </location>
</feature>
<dbReference type="RefSeq" id="WP_090247442.1">
    <property type="nucleotide sequence ID" value="NZ_FPAS01000001.1"/>
</dbReference>
<evidence type="ECO:0000313" key="3">
    <source>
        <dbReference type="Proteomes" id="UP000236454"/>
    </source>
</evidence>
<feature type="transmembrane region" description="Helical" evidence="1">
    <location>
        <begin position="130"/>
        <end position="148"/>
    </location>
</feature>
<dbReference type="STRING" id="477690.SAMN05216474_1242"/>
<gene>
    <name evidence="2" type="ORF">SAMN05216474_1242</name>
</gene>
<dbReference type="EMBL" id="FPAS01000001">
    <property type="protein sequence ID" value="SFT54820.1"/>
    <property type="molecule type" value="Genomic_DNA"/>
</dbReference>
<dbReference type="Proteomes" id="UP000236454">
    <property type="component" value="Unassembled WGS sequence"/>
</dbReference>
<keyword evidence="1" id="KW-1133">Transmembrane helix</keyword>
<proteinExistence type="predicted"/>
<dbReference type="OrthoDB" id="1467285at2"/>
<keyword evidence="1" id="KW-0812">Transmembrane</keyword>
<keyword evidence="3" id="KW-1185">Reference proteome</keyword>
<evidence type="ECO:0000313" key="2">
    <source>
        <dbReference type="EMBL" id="SFT54820.1"/>
    </source>
</evidence>
<sequence>MALKIDTQKLNTVSPKDTLTFLSKIRLGIFGKQKPDGFTRIVFFLNVLGFFIFICWAAISYVAIALNDLIQKSKQISVEEIVIKRGEELGFEKGEVFLENFKQFQFLDIFIWLALFCGLVFLYRKKSIYALFYFGAFILHFLLMFYLLGMDYIFQDISMFDKIAYAVMLLPTLLYFFLLKKEKTDEINYDE</sequence>
<reference evidence="2 3" key="1">
    <citation type="submission" date="2016-10" db="EMBL/GenBank/DDBJ databases">
        <authorList>
            <person name="de Groot N.N."/>
        </authorList>
    </citation>
    <scope>NUCLEOTIDE SEQUENCE [LARGE SCALE GENOMIC DNA]</scope>
    <source>
        <strain evidence="2 3">CGMCC 1.7005</strain>
    </source>
</reference>